<proteinExistence type="predicted"/>
<accession>A0AAF0CCU2</accession>
<reference evidence="1 2" key="2">
    <citation type="journal article" date="2022" name="Mar. Drugs">
        <title>Bioassay-Guided Fractionation Leads to the Detection of Cholic Acid Generated by the Rare Thalassomonas sp.</title>
        <authorList>
            <person name="Pheiffer F."/>
            <person name="Schneider Y.K."/>
            <person name="Hansen E.H."/>
            <person name="Andersen J.H."/>
            <person name="Isaksson J."/>
            <person name="Busche T."/>
            <person name="R C."/>
            <person name="Kalinowski J."/>
            <person name="Zyl L.V."/>
            <person name="Trindade M."/>
        </authorList>
    </citation>
    <scope>NUCLEOTIDE SEQUENCE [LARGE SCALE GENOMIC DNA]</scope>
    <source>
        <strain evidence="1 2">XOM25</strain>
    </source>
</reference>
<protein>
    <submittedName>
        <fullName evidence="1">Type III secretion system chaperone</fullName>
    </submittedName>
</protein>
<dbReference type="EMBL" id="CP059734">
    <property type="protein sequence ID" value="WDE08683.1"/>
    <property type="molecule type" value="Genomic_DNA"/>
</dbReference>
<dbReference type="Pfam" id="PF05932">
    <property type="entry name" value="CesT"/>
    <property type="match status" value="1"/>
</dbReference>
<dbReference type="KEGG" id="tvd:SG34_032755"/>
<gene>
    <name evidence="1" type="ORF">SG34_032755</name>
</gene>
<dbReference type="RefSeq" id="WP_044838595.1">
    <property type="nucleotide sequence ID" value="NZ_CP059734.1"/>
</dbReference>
<dbReference type="SUPFAM" id="SSF69635">
    <property type="entry name" value="Type III secretory system chaperone-like"/>
    <property type="match status" value="1"/>
</dbReference>
<dbReference type="Proteomes" id="UP000032352">
    <property type="component" value="Chromosome pTvir"/>
</dbReference>
<organism evidence="1 2">
    <name type="scientific">Thalassomonas viridans</name>
    <dbReference type="NCBI Taxonomy" id="137584"/>
    <lineage>
        <taxon>Bacteria</taxon>
        <taxon>Pseudomonadati</taxon>
        <taxon>Pseudomonadota</taxon>
        <taxon>Gammaproteobacteria</taxon>
        <taxon>Alteromonadales</taxon>
        <taxon>Colwelliaceae</taxon>
        <taxon>Thalassomonas</taxon>
    </lineage>
</organism>
<dbReference type="CDD" id="cd16364">
    <property type="entry name" value="T3SC_I-like"/>
    <property type="match status" value="1"/>
</dbReference>
<dbReference type="Gene3D" id="3.30.1460.10">
    <property type="match status" value="1"/>
</dbReference>
<evidence type="ECO:0000313" key="2">
    <source>
        <dbReference type="Proteomes" id="UP000032352"/>
    </source>
</evidence>
<sequence>MAQTETFFLELAHAIGMEKIQINHQGHFTLLDDDIPVEFQICDNQATLCIYFEAGRLTDNPSRMKLELLLMANYFGIGTRGFNLALEAQSRALILSRTLSVASITVDDVINILDVIPTLYQGIEALASSSLKDIDGEDVKQYDRNFSARQMIRI</sequence>
<dbReference type="InterPro" id="IPR010261">
    <property type="entry name" value="Tir_chaperone"/>
</dbReference>
<dbReference type="AlphaFoldDB" id="A0AAF0CCU2"/>
<keyword evidence="2" id="KW-1185">Reference proteome</keyword>
<name>A0AAF0CCU2_9GAMM</name>
<reference evidence="1 2" key="1">
    <citation type="journal article" date="2015" name="Genome Announc.">
        <title>Draft Genome Sequences of Marine Isolates of Thalassomonas viridans and Thalassomonas actiniarum.</title>
        <authorList>
            <person name="Olonade I."/>
            <person name="van Zyl L.J."/>
            <person name="Trindade M."/>
        </authorList>
    </citation>
    <scope>NUCLEOTIDE SEQUENCE [LARGE SCALE GENOMIC DNA]</scope>
    <source>
        <strain evidence="1 2">XOM25</strain>
    </source>
</reference>
<dbReference type="GO" id="GO:0030254">
    <property type="term" value="P:protein secretion by the type III secretion system"/>
    <property type="evidence" value="ECO:0007669"/>
    <property type="project" value="InterPro"/>
</dbReference>
<evidence type="ECO:0000313" key="1">
    <source>
        <dbReference type="EMBL" id="WDE08683.1"/>
    </source>
</evidence>